<keyword evidence="7" id="KW-0539">Nucleus</keyword>
<dbReference type="EMBL" id="JAVHNR010000001">
    <property type="protein sequence ID" value="KAK6356940.1"/>
    <property type="molecule type" value="Genomic_DNA"/>
</dbReference>
<accession>A0AAN8RH52</accession>
<keyword evidence="3" id="KW-0479">Metal-binding</keyword>
<dbReference type="Proteomes" id="UP001313282">
    <property type="component" value="Unassembled WGS sequence"/>
</dbReference>
<dbReference type="PANTHER" id="PTHR46030:SF1">
    <property type="entry name" value="ALPHA-KETOGLUTARATE-DEPENDENT DIOXYGENASE ALKB HOMOLOG 6"/>
    <property type="match status" value="1"/>
</dbReference>
<sequence length="302" mass="33304">MSNTPSDPPPTLLSLENYSIKSLPRNAYYIPSFLTPSESTTLLGHISKHPWTTLTHRRLQPHPAPLTPSGHLLTAKSLPEFLVTPVVERILSLYFASSSPPSSSSSSPTGDSNESNEGKKKEGIFTTSPHTRPNHVLINEYPPGTGISPHEDGGAYFPVVCTVSLGGHIILEVTPKKKKAHDENNDDDDANDQSNHTANETNKREEEERRYKIFQEPGSLLITMDEMYTQHLHGILPVEVDEGLDEGTVANWGLLAEETRGRILEGGGRVKREEVRISLTYRDVLKVKDAGKVFGGRGLGRR</sequence>
<evidence type="ECO:0000256" key="3">
    <source>
        <dbReference type="ARBA" id="ARBA00022723"/>
    </source>
</evidence>
<feature type="domain" description="Fe2OG dioxygenase" evidence="9">
    <location>
        <begin position="132"/>
        <end position="285"/>
    </location>
</feature>
<dbReference type="Gene3D" id="2.60.120.590">
    <property type="entry name" value="Alpha-ketoglutarate-dependent dioxygenase AlkB-like"/>
    <property type="match status" value="1"/>
</dbReference>
<dbReference type="InterPro" id="IPR032862">
    <property type="entry name" value="ALKBH6"/>
</dbReference>
<dbReference type="InterPro" id="IPR027450">
    <property type="entry name" value="AlkB-like"/>
</dbReference>
<evidence type="ECO:0000256" key="2">
    <source>
        <dbReference type="ARBA" id="ARBA00007879"/>
    </source>
</evidence>
<evidence type="ECO:0000256" key="4">
    <source>
        <dbReference type="ARBA" id="ARBA00022964"/>
    </source>
</evidence>
<protein>
    <recommendedName>
        <fullName evidence="9">Fe2OG dioxygenase domain-containing protein</fullName>
    </recommendedName>
</protein>
<dbReference type="PROSITE" id="PS51471">
    <property type="entry name" value="FE2OG_OXY"/>
    <property type="match status" value="1"/>
</dbReference>
<comment type="caution">
    <text evidence="10">The sequence shown here is derived from an EMBL/GenBank/DDBJ whole genome shotgun (WGS) entry which is preliminary data.</text>
</comment>
<feature type="region of interest" description="Disordered" evidence="8">
    <location>
        <begin position="176"/>
        <end position="209"/>
    </location>
</feature>
<evidence type="ECO:0000256" key="1">
    <source>
        <dbReference type="ARBA" id="ARBA00004123"/>
    </source>
</evidence>
<keyword evidence="6" id="KW-0408">Iron</keyword>
<proteinExistence type="inferred from homology"/>
<evidence type="ECO:0000256" key="7">
    <source>
        <dbReference type="ARBA" id="ARBA00023242"/>
    </source>
</evidence>
<comment type="similarity">
    <text evidence="2">Belongs to the alkB family.</text>
</comment>
<evidence type="ECO:0000256" key="6">
    <source>
        <dbReference type="ARBA" id="ARBA00023004"/>
    </source>
</evidence>
<evidence type="ECO:0000313" key="10">
    <source>
        <dbReference type="EMBL" id="KAK6356940.1"/>
    </source>
</evidence>
<dbReference type="GO" id="GO:0051213">
    <property type="term" value="F:dioxygenase activity"/>
    <property type="evidence" value="ECO:0007669"/>
    <property type="project" value="UniProtKB-KW"/>
</dbReference>
<dbReference type="PANTHER" id="PTHR46030">
    <property type="entry name" value="ALPHA-KETOGLUTARATE-DEPENDENT DIOXYGENASE ALKB HOMOLOG 6"/>
    <property type="match status" value="1"/>
</dbReference>
<dbReference type="InterPro" id="IPR005123">
    <property type="entry name" value="Oxoglu/Fe-dep_dioxygenase_dom"/>
</dbReference>
<evidence type="ECO:0000256" key="8">
    <source>
        <dbReference type="SAM" id="MobiDB-lite"/>
    </source>
</evidence>
<dbReference type="GO" id="GO:0005634">
    <property type="term" value="C:nucleus"/>
    <property type="evidence" value="ECO:0007669"/>
    <property type="project" value="UniProtKB-SubCell"/>
</dbReference>
<keyword evidence="11" id="KW-1185">Reference proteome</keyword>
<dbReference type="AlphaFoldDB" id="A0AAN8RH52"/>
<dbReference type="Pfam" id="PF13532">
    <property type="entry name" value="2OG-FeII_Oxy_2"/>
    <property type="match status" value="1"/>
</dbReference>
<keyword evidence="4" id="KW-0223">Dioxygenase</keyword>
<feature type="region of interest" description="Disordered" evidence="8">
    <location>
        <begin position="96"/>
        <end position="146"/>
    </location>
</feature>
<dbReference type="GO" id="GO:0046872">
    <property type="term" value="F:metal ion binding"/>
    <property type="evidence" value="ECO:0007669"/>
    <property type="project" value="UniProtKB-KW"/>
</dbReference>
<evidence type="ECO:0000256" key="5">
    <source>
        <dbReference type="ARBA" id="ARBA00023002"/>
    </source>
</evidence>
<dbReference type="SUPFAM" id="SSF51197">
    <property type="entry name" value="Clavaminate synthase-like"/>
    <property type="match status" value="1"/>
</dbReference>
<evidence type="ECO:0000259" key="9">
    <source>
        <dbReference type="PROSITE" id="PS51471"/>
    </source>
</evidence>
<dbReference type="InterPro" id="IPR037151">
    <property type="entry name" value="AlkB-like_sf"/>
</dbReference>
<evidence type="ECO:0000313" key="11">
    <source>
        <dbReference type="Proteomes" id="UP001313282"/>
    </source>
</evidence>
<name>A0AAN8RH52_9PEZI</name>
<gene>
    <name evidence="10" type="ORF">TWF718_001278</name>
</gene>
<feature type="compositionally biased region" description="Low complexity" evidence="8">
    <location>
        <begin position="97"/>
        <end position="108"/>
    </location>
</feature>
<comment type="subcellular location">
    <subcellularLocation>
        <location evidence="1">Nucleus</location>
    </subcellularLocation>
</comment>
<organism evidence="10 11">
    <name type="scientific">Orbilia javanica</name>
    <dbReference type="NCBI Taxonomy" id="47235"/>
    <lineage>
        <taxon>Eukaryota</taxon>
        <taxon>Fungi</taxon>
        <taxon>Dikarya</taxon>
        <taxon>Ascomycota</taxon>
        <taxon>Pezizomycotina</taxon>
        <taxon>Orbiliomycetes</taxon>
        <taxon>Orbiliales</taxon>
        <taxon>Orbiliaceae</taxon>
        <taxon>Orbilia</taxon>
    </lineage>
</organism>
<reference evidence="10 11" key="1">
    <citation type="submission" date="2019-10" db="EMBL/GenBank/DDBJ databases">
        <authorList>
            <person name="Palmer J.M."/>
        </authorList>
    </citation>
    <scope>NUCLEOTIDE SEQUENCE [LARGE SCALE GENOMIC DNA]</scope>
    <source>
        <strain evidence="10 11">TWF718</strain>
    </source>
</reference>
<keyword evidence="5" id="KW-0560">Oxidoreductase</keyword>